<organism evidence="1 2">
    <name type="scientific">Dufourea novaeangliae</name>
    <name type="common">Sweat bee</name>
    <dbReference type="NCBI Taxonomy" id="178035"/>
    <lineage>
        <taxon>Eukaryota</taxon>
        <taxon>Metazoa</taxon>
        <taxon>Ecdysozoa</taxon>
        <taxon>Arthropoda</taxon>
        <taxon>Hexapoda</taxon>
        <taxon>Insecta</taxon>
        <taxon>Pterygota</taxon>
        <taxon>Neoptera</taxon>
        <taxon>Endopterygota</taxon>
        <taxon>Hymenoptera</taxon>
        <taxon>Apocrita</taxon>
        <taxon>Aculeata</taxon>
        <taxon>Apoidea</taxon>
        <taxon>Anthophila</taxon>
        <taxon>Halictidae</taxon>
        <taxon>Rophitinae</taxon>
        <taxon>Dufourea</taxon>
    </lineage>
</organism>
<gene>
    <name evidence="1" type="ORF">WN55_06986</name>
</gene>
<evidence type="ECO:0000313" key="1">
    <source>
        <dbReference type="EMBL" id="KZC05503.1"/>
    </source>
</evidence>
<proteinExistence type="predicted"/>
<accession>A0A154P0Z3</accession>
<dbReference type="AlphaFoldDB" id="A0A154P0Z3"/>
<dbReference type="Proteomes" id="UP000076502">
    <property type="component" value="Unassembled WGS sequence"/>
</dbReference>
<reference evidence="1 2" key="1">
    <citation type="submission" date="2015-07" db="EMBL/GenBank/DDBJ databases">
        <title>The genome of Dufourea novaeangliae.</title>
        <authorList>
            <person name="Pan H."/>
            <person name="Kapheim K."/>
        </authorList>
    </citation>
    <scope>NUCLEOTIDE SEQUENCE [LARGE SCALE GENOMIC DNA]</scope>
    <source>
        <strain evidence="1">0120121106</strain>
        <tissue evidence="1">Whole body</tissue>
    </source>
</reference>
<dbReference type="EMBL" id="KQ434793">
    <property type="protein sequence ID" value="KZC05503.1"/>
    <property type="molecule type" value="Genomic_DNA"/>
</dbReference>
<sequence>MTSAPDQNNTAIEARGPIITLTLLAVIGHNLGFLGQLLTTCLSPANNIIISASTANFQESQDTLRKGRKMTLCLFLPARQISTHPLQQLQPITLKHTLSDTHCIPYKKT</sequence>
<name>A0A154P0Z3_DUFNO</name>
<keyword evidence="2" id="KW-1185">Reference proteome</keyword>
<evidence type="ECO:0000313" key="2">
    <source>
        <dbReference type="Proteomes" id="UP000076502"/>
    </source>
</evidence>
<protein>
    <submittedName>
        <fullName evidence="1">Uncharacterized protein</fullName>
    </submittedName>
</protein>